<organism evidence="16 17">
    <name type="scientific">Agrobacterium tomkonis CFBP 6623</name>
    <dbReference type="NCBI Taxonomy" id="1183432"/>
    <lineage>
        <taxon>Bacteria</taxon>
        <taxon>Pseudomonadati</taxon>
        <taxon>Pseudomonadota</taxon>
        <taxon>Alphaproteobacteria</taxon>
        <taxon>Hyphomicrobiales</taxon>
        <taxon>Rhizobiaceae</taxon>
        <taxon>Rhizobium/Agrobacterium group</taxon>
        <taxon>Agrobacterium</taxon>
        <taxon>Agrobacterium tumefaciens complex</taxon>
    </lineage>
</organism>
<dbReference type="Gene3D" id="3.90.470.20">
    <property type="entry name" value="4'-phosphopantetheinyl transferase domain"/>
    <property type="match status" value="1"/>
</dbReference>
<dbReference type="InterPro" id="IPR041354">
    <property type="entry name" value="4PPT_N"/>
</dbReference>
<comment type="catalytic activity">
    <reaction evidence="11">
        <text>apo-[peptidyl-carrier protein] + CoA = holo-[peptidyl-carrier protein] + adenosine 3',5'-bisphosphate + H(+)</text>
        <dbReference type="Rhea" id="RHEA:46228"/>
        <dbReference type="Rhea" id="RHEA-COMP:11479"/>
        <dbReference type="Rhea" id="RHEA-COMP:11480"/>
        <dbReference type="ChEBI" id="CHEBI:15378"/>
        <dbReference type="ChEBI" id="CHEBI:29999"/>
        <dbReference type="ChEBI" id="CHEBI:57287"/>
        <dbReference type="ChEBI" id="CHEBI:58343"/>
        <dbReference type="ChEBI" id="CHEBI:64479"/>
    </reaction>
</comment>
<feature type="domain" description="4'-phosphopantetheinyl transferase" evidence="14">
    <location>
        <begin position="140"/>
        <end position="220"/>
    </location>
</feature>
<dbReference type="Proteomes" id="UP000191988">
    <property type="component" value="Unassembled WGS sequence"/>
</dbReference>
<evidence type="ECO:0000256" key="10">
    <source>
        <dbReference type="ARBA" id="ARBA00049176"/>
    </source>
</evidence>
<gene>
    <name evidence="16" type="ORF">AGR3A_Cc250182</name>
</gene>
<keyword evidence="7" id="KW-0259">Enterobactin biosynthesis</keyword>
<dbReference type="AlphaFoldDB" id="A0A1S7PFW1"/>
<dbReference type="GO" id="GO:0009366">
    <property type="term" value="C:enterobactin synthetase complex"/>
    <property type="evidence" value="ECO:0007669"/>
    <property type="project" value="InterPro"/>
</dbReference>
<feature type="binding site" evidence="13">
    <location>
        <position position="143"/>
    </location>
    <ligand>
        <name>Mg(2+)</name>
        <dbReference type="ChEBI" id="CHEBI:18420"/>
    </ligand>
</feature>
<dbReference type="PANTHER" id="PTHR38096">
    <property type="entry name" value="ENTEROBACTIN SYNTHASE COMPONENT D"/>
    <property type="match status" value="1"/>
</dbReference>
<comment type="subunit">
    <text evidence="4">EntB, EntD, EntE, and EntF form a multienzyme complex called enterobactin synthase.</text>
</comment>
<dbReference type="UniPathway" id="UPA00017"/>
<feature type="binding site" evidence="12">
    <location>
        <position position="193"/>
    </location>
    <ligand>
        <name>CoA</name>
        <dbReference type="ChEBI" id="CHEBI:57287"/>
    </ligand>
</feature>
<evidence type="ECO:0000256" key="12">
    <source>
        <dbReference type="PIRSR" id="PIRSR603542-1"/>
    </source>
</evidence>
<keyword evidence="13" id="KW-0479">Metal-binding</keyword>
<evidence type="ECO:0000256" key="5">
    <source>
        <dbReference type="ARBA" id="ARBA00019087"/>
    </source>
</evidence>
<dbReference type="PANTHER" id="PTHR38096:SF1">
    <property type="entry name" value="ENTEROBACTIN SYNTHASE COMPONENT D"/>
    <property type="match status" value="1"/>
</dbReference>
<evidence type="ECO:0000256" key="13">
    <source>
        <dbReference type="PIRSR" id="PIRSR603542-2"/>
    </source>
</evidence>
<feature type="binding site" evidence="12">
    <location>
        <begin position="122"/>
        <end position="123"/>
    </location>
    <ligand>
        <name>CoA</name>
        <dbReference type="ChEBI" id="CHEBI:57287"/>
    </ligand>
</feature>
<feature type="domain" description="4'-phosphopantetheinyl transferase N-terminal" evidence="15">
    <location>
        <begin position="69"/>
        <end position="132"/>
    </location>
</feature>
<evidence type="ECO:0000313" key="16">
    <source>
        <dbReference type="EMBL" id="CUX20603.1"/>
    </source>
</evidence>
<keyword evidence="13" id="KW-0460">Magnesium</keyword>
<comment type="function">
    <text evidence="1">Involved in the biosynthesis of the siderophore enterobactin (enterochelin), which is a macrocyclic trimeric lactone of N-(2,3-dihydroxybenzoyl)-serine. The serine trilactone serves as a scaffolding for the three catechol functionalities that provide hexadentate coordination for the tightly ligated iron(2+) atoms. Plays an essential role in the assembly of the enterobactin by catalyzing the transfer of the 4'-phosphopantetheine (Ppant) moiety from coenzyme A to the apo-domains of both EntB (ArCP domain) and EntF (PCP domain) to yield their holo-forms which make them competent for the activation of 2,3-dihydroxybenzoate (DHB) and L-serine, respectively.</text>
</comment>
<comment type="cofactor">
    <cofactor evidence="13">
        <name>Mg(2+)</name>
        <dbReference type="ChEBI" id="CHEBI:18420"/>
    </cofactor>
</comment>
<dbReference type="GO" id="GO:0009239">
    <property type="term" value="P:enterobactin biosynthetic process"/>
    <property type="evidence" value="ECO:0007669"/>
    <property type="project" value="UniProtKB-UniPathway"/>
</dbReference>
<feature type="binding site" evidence="12">
    <location>
        <position position="143"/>
    </location>
    <ligand>
        <name>CoA</name>
        <dbReference type="ChEBI" id="CHEBI:57287"/>
    </ligand>
</feature>
<evidence type="ECO:0000259" key="14">
    <source>
        <dbReference type="Pfam" id="PF01648"/>
    </source>
</evidence>
<feature type="binding site" evidence="13">
    <location>
        <position position="144"/>
    </location>
    <ligand>
        <name>Mg(2+)</name>
        <dbReference type="ChEBI" id="CHEBI:18420"/>
    </ligand>
</feature>
<evidence type="ECO:0000256" key="11">
    <source>
        <dbReference type="ARBA" id="ARBA00049191"/>
    </source>
</evidence>
<evidence type="ECO:0000256" key="3">
    <source>
        <dbReference type="ARBA" id="ARBA00008342"/>
    </source>
</evidence>
<dbReference type="EMBL" id="FBWK01000018">
    <property type="protein sequence ID" value="CUX20603.1"/>
    <property type="molecule type" value="Genomic_DNA"/>
</dbReference>
<dbReference type="InterPro" id="IPR003542">
    <property type="entry name" value="Enbac_synth_compD-like"/>
</dbReference>
<proteinExistence type="inferred from homology"/>
<evidence type="ECO:0000256" key="8">
    <source>
        <dbReference type="ARBA" id="ARBA00029894"/>
    </source>
</evidence>
<dbReference type="Pfam" id="PF01648">
    <property type="entry name" value="ACPS"/>
    <property type="match status" value="1"/>
</dbReference>
<dbReference type="InterPro" id="IPR037143">
    <property type="entry name" value="4-PPantetheinyl_Trfase_dom_sf"/>
</dbReference>
<feature type="binding site" evidence="12">
    <location>
        <position position="189"/>
    </location>
    <ligand>
        <name>CoA</name>
        <dbReference type="ChEBI" id="CHEBI:57287"/>
    </ligand>
</feature>
<dbReference type="SUPFAM" id="SSF56214">
    <property type="entry name" value="4'-phosphopantetheinyl transferase"/>
    <property type="match status" value="1"/>
</dbReference>
<dbReference type="GO" id="GO:0000287">
    <property type="term" value="F:magnesium ion binding"/>
    <property type="evidence" value="ECO:0007669"/>
    <property type="project" value="InterPro"/>
</dbReference>
<evidence type="ECO:0000256" key="2">
    <source>
        <dbReference type="ARBA" id="ARBA00004993"/>
    </source>
</evidence>
<accession>A0A1S7PFW1</accession>
<feature type="binding site" evidence="12">
    <location>
        <position position="78"/>
    </location>
    <ligand>
        <name>CoA</name>
        <dbReference type="ChEBI" id="CHEBI:57287"/>
    </ligand>
</feature>
<feature type="binding site" evidence="13">
    <location>
        <position position="145"/>
    </location>
    <ligand>
        <name>Mg(2+)</name>
        <dbReference type="ChEBI" id="CHEBI:18420"/>
    </ligand>
</feature>
<comment type="pathway">
    <text evidence="2">Siderophore biosynthesis; enterobactin biosynthesis.</text>
</comment>
<comment type="catalytic activity">
    <reaction evidence="10">
        <text>apo-[aryl-carrier protein] + CoA = holo-[aryl-carrier protein] + adenosine 3',5'-bisphosphate + H(+)</text>
        <dbReference type="Rhea" id="RHEA:48404"/>
        <dbReference type="Rhea" id="RHEA-COMP:15903"/>
        <dbReference type="Rhea" id="RHEA-COMP:17557"/>
        <dbReference type="ChEBI" id="CHEBI:15378"/>
        <dbReference type="ChEBI" id="CHEBI:29999"/>
        <dbReference type="ChEBI" id="CHEBI:57287"/>
        <dbReference type="ChEBI" id="CHEBI:58343"/>
        <dbReference type="ChEBI" id="CHEBI:64479"/>
    </reaction>
</comment>
<dbReference type="GO" id="GO:0005886">
    <property type="term" value="C:plasma membrane"/>
    <property type="evidence" value="ECO:0007669"/>
    <property type="project" value="TreeGrafter"/>
</dbReference>
<evidence type="ECO:0000256" key="7">
    <source>
        <dbReference type="ARBA" id="ARBA00023191"/>
    </source>
</evidence>
<evidence type="ECO:0000256" key="4">
    <source>
        <dbReference type="ARBA" id="ARBA00011503"/>
    </source>
</evidence>
<evidence type="ECO:0000259" key="15">
    <source>
        <dbReference type="Pfam" id="PF17837"/>
    </source>
</evidence>
<dbReference type="InterPro" id="IPR008278">
    <property type="entry name" value="4-PPantetheinyl_Trfase_dom"/>
</dbReference>
<dbReference type="STRING" id="1183432.AGR3A_Cc250182"/>
<dbReference type="RefSeq" id="WP_052760239.1">
    <property type="nucleotide sequence ID" value="NZ_LT009723.1"/>
</dbReference>
<evidence type="ECO:0000313" key="17">
    <source>
        <dbReference type="Proteomes" id="UP000191988"/>
    </source>
</evidence>
<feature type="binding site" evidence="12">
    <location>
        <position position="86"/>
    </location>
    <ligand>
        <name>CoA</name>
        <dbReference type="ChEBI" id="CHEBI:57287"/>
    </ligand>
</feature>
<keyword evidence="17" id="KW-1185">Reference proteome</keyword>
<comment type="similarity">
    <text evidence="3">Belongs to the P-Pant transferase superfamily. EntD family.</text>
</comment>
<name>A0A1S7PFW1_9HYPH</name>
<evidence type="ECO:0000256" key="1">
    <source>
        <dbReference type="ARBA" id="ARBA00003937"/>
    </source>
</evidence>
<dbReference type="Pfam" id="PF17837">
    <property type="entry name" value="4PPT_N"/>
    <property type="match status" value="1"/>
</dbReference>
<dbReference type="PRINTS" id="PR01399">
    <property type="entry name" value="ENTSNTHTASED"/>
</dbReference>
<keyword evidence="6" id="KW-0808">Transferase</keyword>
<dbReference type="GO" id="GO:0008897">
    <property type="term" value="F:holo-[acyl-carrier-protein] synthase activity"/>
    <property type="evidence" value="ECO:0007669"/>
    <property type="project" value="InterPro"/>
</dbReference>
<evidence type="ECO:0000256" key="9">
    <source>
        <dbReference type="ARBA" id="ARBA00031996"/>
    </source>
</evidence>
<evidence type="ECO:0000256" key="6">
    <source>
        <dbReference type="ARBA" id="ARBA00022679"/>
    </source>
</evidence>
<protein>
    <recommendedName>
        <fullName evidence="5">Enterobactin synthase component D</fullName>
    </recommendedName>
    <alternativeName>
        <fullName evidence="8">4'-phosphopantetheinyl transferase EntD</fullName>
    </alternativeName>
    <alternativeName>
        <fullName evidence="9">Enterochelin synthase D</fullName>
    </alternativeName>
</protein>
<sequence length="255" mass="28211">MMPGHQISGTSAPVMRDDIAAAISRSEGFLSGPVFLDTGSKNVVALEAQYHLPCYRPGLFDRLEVVMPALLADAVPKRQAEFLAGRFLGQAALKLLGRPSVPIGIGNKREPVWPPGISGSISHSHGICVSMATLDSEAMVGVDIEKIEPGAVIEIILKRALDTLERELIADREQCDGRVLPFLVFSAKETLFKALYPVVGRHFDFRAARLFERPDRNELRLELTRPLHRSLPAGRRFLIRFSVTGSFVRTWLVCR</sequence>
<reference evidence="17" key="1">
    <citation type="submission" date="2016-01" db="EMBL/GenBank/DDBJ databases">
        <authorList>
            <person name="Regsiter A."/>
            <person name="william w."/>
        </authorList>
    </citation>
    <scope>NUCLEOTIDE SEQUENCE [LARGE SCALE GENOMIC DNA]</scope>
    <source>
        <strain evidence="17">CFBP 6623</strain>
    </source>
</reference>